<organism evidence="1 2">
    <name type="scientific">Lysinibacillus odysseyi 34hs-1 = NBRC 100172</name>
    <dbReference type="NCBI Taxonomy" id="1220589"/>
    <lineage>
        <taxon>Bacteria</taxon>
        <taxon>Bacillati</taxon>
        <taxon>Bacillota</taxon>
        <taxon>Bacilli</taxon>
        <taxon>Bacillales</taxon>
        <taxon>Bacillaceae</taxon>
        <taxon>Lysinibacillus</taxon>
    </lineage>
</organism>
<dbReference type="RefSeq" id="WP_036150354.1">
    <property type="nucleotide sequence ID" value="NZ_AVCX01000026.1"/>
</dbReference>
<gene>
    <name evidence="1" type="ORF">CD32_01205</name>
</gene>
<sequence length="74" mass="8980">MYLLYIKKKENKIKVSKAHKAMQNIAYTDEVIQYNDCYFICNKREPLVEKAKVIKAQWIFEKEEELKLLRNIKI</sequence>
<proteinExistence type="predicted"/>
<keyword evidence="2" id="KW-1185">Reference proteome</keyword>
<dbReference type="EMBL" id="JPVP01000037">
    <property type="protein sequence ID" value="KGR88711.1"/>
    <property type="molecule type" value="Genomic_DNA"/>
</dbReference>
<reference evidence="1 2" key="1">
    <citation type="submission" date="2014-02" db="EMBL/GenBank/DDBJ databases">
        <title>Draft genome sequence of Lysinibacillus odysseyi NBRC 100172.</title>
        <authorList>
            <person name="Zhang F."/>
            <person name="Wang G."/>
            <person name="Zhang L."/>
        </authorList>
    </citation>
    <scope>NUCLEOTIDE SEQUENCE [LARGE SCALE GENOMIC DNA]</scope>
    <source>
        <strain evidence="1 2">NBRC 100172</strain>
    </source>
</reference>
<name>A0A0A3IVG6_9BACI</name>
<evidence type="ECO:0000313" key="2">
    <source>
        <dbReference type="Proteomes" id="UP000030437"/>
    </source>
</evidence>
<comment type="caution">
    <text evidence="1">The sequence shown here is derived from an EMBL/GenBank/DDBJ whole genome shotgun (WGS) entry which is preliminary data.</text>
</comment>
<dbReference type="AlphaFoldDB" id="A0A0A3IVG6"/>
<accession>A0A0A3IVG6</accession>
<evidence type="ECO:0000313" key="1">
    <source>
        <dbReference type="EMBL" id="KGR88711.1"/>
    </source>
</evidence>
<protein>
    <submittedName>
        <fullName evidence="1">Uncharacterized protein</fullName>
    </submittedName>
</protein>
<dbReference type="Proteomes" id="UP000030437">
    <property type="component" value="Unassembled WGS sequence"/>
</dbReference>
<dbReference type="OrthoDB" id="9954358at2"/>